<organism evidence="2 3">
    <name type="scientific">Nocardiopsis composta</name>
    <dbReference type="NCBI Taxonomy" id="157465"/>
    <lineage>
        <taxon>Bacteria</taxon>
        <taxon>Bacillati</taxon>
        <taxon>Actinomycetota</taxon>
        <taxon>Actinomycetes</taxon>
        <taxon>Streptosporangiales</taxon>
        <taxon>Nocardiopsidaceae</taxon>
        <taxon>Nocardiopsis</taxon>
    </lineage>
</organism>
<evidence type="ECO:0000313" key="3">
    <source>
        <dbReference type="Proteomes" id="UP000572635"/>
    </source>
</evidence>
<dbReference type="SUPFAM" id="SSF53300">
    <property type="entry name" value="vWA-like"/>
    <property type="match status" value="1"/>
</dbReference>
<dbReference type="SMART" id="SM00327">
    <property type="entry name" value="VWA"/>
    <property type="match status" value="1"/>
</dbReference>
<gene>
    <name evidence="2" type="ORF">HDA36_001604</name>
</gene>
<proteinExistence type="predicted"/>
<evidence type="ECO:0000313" key="2">
    <source>
        <dbReference type="EMBL" id="MBB5431520.1"/>
    </source>
</evidence>
<comment type="caution">
    <text evidence="2">The sequence shown here is derived from an EMBL/GenBank/DDBJ whole genome shotgun (WGS) entry which is preliminary data.</text>
</comment>
<dbReference type="Proteomes" id="UP000572635">
    <property type="component" value="Unassembled WGS sequence"/>
</dbReference>
<dbReference type="InterPro" id="IPR008912">
    <property type="entry name" value="Uncharacterised_CoxE"/>
</dbReference>
<dbReference type="PANTHER" id="PTHR30634">
    <property type="entry name" value="OUTER MEMBRANE LOLAB LIPOPROTEIN INSERTION APPARATUS"/>
    <property type="match status" value="1"/>
</dbReference>
<sequence>MERDAEAGAYAGGESERLRRWRLVLGGAAEGELGPAGAPGGGDARVDAALGVLYDGAGDAEAERDGPGSLGASAPGVARWLGDVRELFPPGVVQVMQADALDRLGLRRMLLEPDLVEAVRADVHLAAALLSLREALPDRARESARAVVRRVAAELEERLARRTRAAVHGVLDRSARADRPRRAADVDWPATIRRNLRHRLPEQGTVVPETLVGRARRAGGVRRDVVLAVDQSASMAASLVYAGVFGAVLASVRSLRTSFVAFDTSVADLTGLLSDPVEVLFGTSLGGGTDVNRALAYCAGLVRRPAETVLVLVSDLREGGSAEDMVRRAGALKASGVQVVVVLALSDEGAPRYDRANAAALAALGIPAFACSPDRFPDLMAAAIEGRPLQEWADRGQAARG</sequence>
<accession>A0A7W8QKL7</accession>
<dbReference type="RefSeq" id="WP_184391222.1">
    <property type="nucleotide sequence ID" value="NZ_BAAAJD010000055.1"/>
</dbReference>
<dbReference type="PANTHER" id="PTHR30634:SF16">
    <property type="entry name" value="OUTER-MEMBRANE LIPOPROTEIN LOLB"/>
    <property type="match status" value="1"/>
</dbReference>
<dbReference type="InterPro" id="IPR002035">
    <property type="entry name" value="VWF_A"/>
</dbReference>
<dbReference type="InterPro" id="IPR050458">
    <property type="entry name" value="LolB"/>
</dbReference>
<dbReference type="InterPro" id="IPR036465">
    <property type="entry name" value="vWFA_dom_sf"/>
</dbReference>
<protein>
    <submittedName>
        <fullName evidence="2">Mg-chelatase subunit ChlD</fullName>
    </submittedName>
</protein>
<dbReference type="Pfam" id="PF05762">
    <property type="entry name" value="VWA_CoxE"/>
    <property type="match status" value="1"/>
</dbReference>
<evidence type="ECO:0000259" key="1">
    <source>
        <dbReference type="SMART" id="SM00327"/>
    </source>
</evidence>
<dbReference type="AlphaFoldDB" id="A0A7W8QKL7"/>
<keyword evidence="3" id="KW-1185">Reference proteome</keyword>
<name>A0A7W8QKL7_9ACTN</name>
<dbReference type="Gene3D" id="3.40.50.410">
    <property type="entry name" value="von Willebrand factor, type A domain"/>
    <property type="match status" value="1"/>
</dbReference>
<dbReference type="EMBL" id="JACHDB010000001">
    <property type="protein sequence ID" value="MBB5431520.1"/>
    <property type="molecule type" value="Genomic_DNA"/>
</dbReference>
<reference evidence="2 3" key="1">
    <citation type="submission" date="2020-08" db="EMBL/GenBank/DDBJ databases">
        <title>Sequencing the genomes of 1000 actinobacteria strains.</title>
        <authorList>
            <person name="Klenk H.-P."/>
        </authorList>
    </citation>
    <scope>NUCLEOTIDE SEQUENCE [LARGE SCALE GENOMIC DNA]</scope>
    <source>
        <strain evidence="2 3">DSM 44551</strain>
    </source>
</reference>
<feature type="domain" description="VWFA" evidence="1">
    <location>
        <begin position="222"/>
        <end position="381"/>
    </location>
</feature>